<name>A0A0G4E5K5_PSEFS</name>
<sequence length="121" mass="13136">MNVFHLSAAPDAAIMTEEKVRQTLAVLSGKKTDDEGITLAIQQVIDKPNVMHAVGVLKLQYRLSYTAWEGEVVEVVAEALQVSRSDASGVVEAQPFYMQQSWSIGLDAQQTASKILTAAQC</sequence>
<keyword evidence="1" id="KW-0614">Plasmid</keyword>
<geneLocation type="plasmid" evidence="1">
    <name>pQBR55</name>
</geneLocation>
<reference evidence="1" key="2">
    <citation type="submission" date="2015-06" db="EMBL/GenBank/DDBJ databases">
        <title>Environmentally co-occuring mercury resistance plasmids are genetically and phenotypically diverse and confer variable context-dependent fitness effects.</title>
        <authorList>
            <person name="Hall J.P.J."/>
            <person name="Harrison E."/>
            <person name="Lilley A.K."/>
            <person name="Paterson S."/>
            <person name="Spiers A.J."/>
            <person name="Brockhurst M.A."/>
        </authorList>
    </citation>
    <scope>NUCLEOTIDE SEQUENCE [LARGE SCALE GENOMIC DNA]</scope>
    <source>
        <strain evidence="1">SBW25</strain>
        <plasmid evidence="1">pQBR55</plasmid>
    </source>
</reference>
<dbReference type="EMBL" id="LN713927">
    <property type="protein sequence ID" value="CEK42424.1"/>
    <property type="molecule type" value="Genomic_DNA"/>
</dbReference>
<gene>
    <name evidence="1" type="ORF">PQBR55_0045</name>
</gene>
<accession>A0A0G4E5K5</accession>
<evidence type="ECO:0000313" key="1">
    <source>
        <dbReference type="EMBL" id="CEK42424.1"/>
    </source>
</evidence>
<reference evidence="1" key="1">
    <citation type="submission" date="2014-12" db="EMBL/GenBank/DDBJ databases">
        <authorList>
            <person name="Hall J."/>
        </authorList>
    </citation>
    <scope>NUCLEOTIDE SEQUENCE [LARGE SCALE GENOMIC DNA]</scope>
    <source>
        <strain evidence="1">SBW25</strain>
        <plasmid evidence="1">pQBR55</plasmid>
    </source>
</reference>
<proteinExistence type="predicted"/>
<organism evidence="1">
    <name type="scientific">Pseudomonas fluorescens (strain SBW25)</name>
    <dbReference type="NCBI Taxonomy" id="216595"/>
    <lineage>
        <taxon>Bacteria</taxon>
        <taxon>Pseudomonadati</taxon>
        <taxon>Pseudomonadota</taxon>
        <taxon>Gammaproteobacteria</taxon>
        <taxon>Pseudomonadales</taxon>
        <taxon>Pseudomonadaceae</taxon>
        <taxon>Pseudomonas</taxon>
    </lineage>
</organism>
<dbReference type="AlphaFoldDB" id="A0A0G4E5K5"/>
<protein>
    <submittedName>
        <fullName evidence="1">Uncharacterized protein</fullName>
    </submittedName>
</protein>